<dbReference type="SUPFAM" id="SSF56112">
    <property type="entry name" value="Protein kinase-like (PK-like)"/>
    <property type="match status" value="1"/>
</dbReference>
<dbReference type="InterPro" id="IPR012877">
    <property type="entry name" value="Dhs-27"/>
</dbReference>
<name>A0AA36FT00_9BILA</name>
<dbReference type="InterPro" id="IPR015897">
    <property type="entry name" value="CHK_kinase-like"/>
</dbReference>
<evidence type="ECO:0000313" key="3">
    <source>
        <dbReference type="Proteomes" id="UP001177023"/>
    </source>
</evidence>
<dbReference type="SMART" id="SM00587">
    <property type="entry name" value="CHK"/>
    <property type="match status" value="1"/>
</dbReference>
<sequence>MVANDTKEVKEGSIAGSLITWQMLEQDMQKAFGTTAITGPKRDGNMMADGNGFLSNIALVKFDWTHDTDILPERAVLKITACEKLYDMAQDLPNFKPDEVWGNCKAVNDNELSFYQNCEKVWKLPKELMVAKFYCGREFGLDGVDAGYFAIEFFDKAESRHFYNNVQESSVKEILDQLVLINTHSLKRPELFENYTNEHYINMMSSFCTEESVTKSIEECLEKHPDLEQELLAMQKMAKYFETFTNFDAKMAESCNNMRMFCHGDMWLGNMLWQKDAKGDYRMKRLIDWQLHRWGTPMEDLARLLTSAFSADEYQNRKQIYLQYYYDAFYKADERRPHALEILSRRLFDFSEPIFSLKFEENYERGFALCSTAFGPVFLCMTHKILDTIKDEKDKIDGPQNYKDKVYNMVREAARLAKKWNM</sequence>
<dbReference type="Pfam" id="PF07914">
    <property type="entry name" value="DUF1679"/>
    <property type="match status" value="1"/>
</dbReference>
<feature type="domain" description="CHK kinase-like" evidence="1">
    <location>
        <begin position="148"/>
        <end position="335"/>
    </location>
</feature>
<dbReference type="EMBL" id="CATQJA010001147">
    <property type="protein sequence ID" value="CAJ0565990.1"/>
    <property type="molecule type" value="Genomic_DNA"/>
</dbReference>
<dbReference type="PANTHER" id="PTHR23020">
    <property type="entry name" value="UNCHARACTERIZED NUCLEAR HORMONE RECEPTOR-RELATED"/>
    <property type="match status" value="1"/>
</dbReference>
<dbReference type="Gene3D" id="3.90.1200.10">
    <property type="match status" value="1"/>
</dbReference>
<evidence type="ECO:0000259" key="1">
    <source>
        <dbReference type="SMART" id="SM00587"/>
    </source>
</evidence>
<gene>
    <name evidence="2" type="ORF">MSPICULIGERA_LOCUS4610</name>
</gene>
<evidence type="ECO:0000313" key="2">
    <source>
        <dbReference type="EMBL" id="CAJ0565990.1"/>
    </source>
</evidence>
<dbReference type="AlphaFoldDB" id="A0AA36FT00"/>
<comment type="caution">
    <text evidence="2">The sequence shown here is derived from an EMBL/GenBank/DDBJ whole genome shotgun (WGS) entry which is preliminary data.</text>
</comment>
<keyword evidence="3" id="KW-1185">Reference proteome</keyword>
<reference evidence="2" key="1">
    <citation type="submission" date="2023-06" db="EMBL/GenBank/DDBJ databases">
        <authorList>
            <person name="Delattre M."/>
        </authorList>
    </citation>
    <scope>NUCLEOTIDE SEQUENCE</scope>
    <source>
        <strain evidence="2">AF72</strain>
    </source>
</reference>
<protein>
    <recommendedName>
        <fullName evidence="1">CHK kinase-like domain-containing protein</fullName>
    </recommendedName>
</protein>
<organism evidence="2 3">
    <name type="scientific">Mesorhabditis spiculigera</name>
    <dbReference type="NCBI Taxonomy" id="96644"/>
    <lineage>
        <taxon>Eukaryota</taxon>
        <taxon>Metazoa</taxon>
        <taxon>Ecdysozoa</taxon>
        <taxon>Nematoda</taxon>
        <taxon>Chromadorea</taxon>
        <taxon>Rhabditida</taxon>
        <taxon>Rhabditina</taxon>
        <taxon>Rhabditomorpha</taxon>
        <taxon>Rhabditoidea</taxon>
        <taxon>Rhabditidae</taxon>
        <taxon>Mesorhabditinae</taxon>
        <taxon>Mesorhabditis</taxon>
    </lineage>
</organism>
<dbReference type="InterPro" id="IPR052961">
    <property type="entry name" value="Oxido-Kinase-like_Enzymes"/>
</dbReference>
<feature type="non-terminal residue" evidence="2">
    <location>
        <position position="1"/>
    </location>
</feature>
<dbReference type="PANTHER" id="PTHR23020:SF8">
    <property type="entry name" value="CHK KINASE-LIKE DOMAIN-CONTAINING PROTEIN"/>
    <property type="match status" value="1"/>
</dbReference>
<dbReference type="InterPro" id="IPR011009">
    <property type="entry name" value="Kinase-like_dom_sf"/>
</dbReference>
<dbReference type="Proteomes" id="UP001177023">
    <property type="component" value="Unassembled WGS sequence"/>
</dbReference>
<proteinExistence type="predicted"/>
<accession>A0AA36FT00</accession>